<accession>A0A2I1H940</accession>
<evidence type="ECO:0000313" key="5">
    <source>
        <dbReference type="Proteomes" id="UP000234323"/>
    </source>
</evidence>
<protein>
    <recommendedName>
        <fullName evidence="3">Ricin B lectin domain-containing protein</fullName>
    </recommendedName>
</protein>
<dbReference type="VEuPathDB" id="FungiDB:RhiirFUN_025928"/>
<dbReference type="SUPFAM" id="SSF50370">
    <property type="entry name" value="Ricin B-like lectins"/>
    <property type="match status" value="1"/>
</dbReference>
<feature type="domain" description="Ricin B lectin" evidence="3">
    <location>
        <begin position="67"/>
        <end position="136"/>
    </location>
</feature>
<dbReference type="Gene3D" id="2.170.15.10">
    <property type="entry name" value="Proaerolysin, chain A, domain 3"/>
    <property type="match status" value="1"/>
</dbReference>
<organism evidence="4 5">
    <name type="scientific">Rhizophagus irregularis</name>
    <dbReference type="NCBI Taxonomy" id="588596"/>
    <lineage>
        <taxon>Eukaryota</taxon>
        <taxon>Fungi</taxon>
        <taxon>Fungi incertae sedis</taxon>
        <taxon>Mucoromycota</taxon>
        <taxon>Glomeromycotina</taxon>
        <taxon>Glomeromycetes</taxon>
        <taxon>Glomerales</taxon>
        <taxon>Glomeraceae</taxon>
        <taxon>Rhizophagus</taxon>
    </lineage>
</organism>
<feature type="chain" id="PRO_5014196275" description="Ricin B lectin domain-containing protein" evidence="2">
    <location>
        <begin position="18"/>
        <end position="444"/>
    </location>
</feature>
<dbReference type="CDD" id="cd00161">
    <property type="entry name" value="beta-trefoil_Ricin-like"/>
    <property type="match status" value="1"/>
</dbReference>
<dbReference type="Pfam" id="PF14200">
    <property type="entry name" value="RicinB_lectin_2"/>
    <property type="match status" value="1"/>
</dbReference>
<evidence type="ECO:0000259" key="3">
    <source>
        <dbReference type="Pfam" id="PF14200"/>
    </source>
</evidence>
<keyword evidence="2" id="KW-0732">Signal</keyword>
<evidence type="ECO:0000313" key="4">
    <source>
        <dbReference type="EMBL" id="PKY55392.1"/>
    </source>
</evidence>
<dbReference type="InterPro" id="IPR000772">
    <property type="entry name" value="Ricin_B_lectin"/>
</dbReference>
<reference evidence="4 5" key="1">
    <citation type="submission" date="2015-10" db="EMBL/GenBank/DDBJ databases">
        <title>Genome analyses suggest a sexual origin of heterokaryosis in a supposedly ancient asexual fungus.</title>
        <authorList>
            <person name="Ropars J."/>
            <person name="Sedzielewska K."/>
            <person name="Noel J."/>
            <person name="Charron P."/>
            <person name="Farinelli L."/>
            <person name="Marton T."/>
            <person name="Kruger M."/>
            <person name="Pelin A."/>
            <person name="Brachmann A."/>
            <person name="Corradi N."/>
        </authorList>
    </citation>
    <scope>NUCLEOTIDE SEQUENCE [LARGE SCALE GENOMIC DNA]</scope>
    <source>
        <strain evidence="4 5">A4</strain>
    </source>
</reference>
<feature type="transmembrane region" description="Helical" evidence="1">
    <location>
        <begin position="407"/>
        <end position="429"/>
    </location>
</feature>
<gene>
    <name evidence="4" type="ORF">RhiirA4_548714</name>
</gene>
<dbReference type="SUPFAM" id="SSF56973">
    <property type="entry name" value="Aerolisin/ETX pore-forming domain"/>
    <property type="match status" value="1"/>
</dbReference>
<name>A0A2I1H940_9GLOM</name>
<comment type="caution">
    <text evidence="4">The sequence shown here is derived from an EMBL/GenBank/DDBJ whole genome shotgun (WGS) entry which is preliminary data.</text>
</comment>
<dbReference type="EMBL" id="LLXI01001843">
    <property type="protein sequence ID" value="PKY55392.1"/>
    <property type="molecule type" value="Genomic_DNA"/>
</dbReference>
<dbReference type="VEuPathDB" id="FungiDB:RhiirA1_410305"/>
<keyword evidence="1" id="KW-1133">Transmembrane helix</keyword>
<dbReference type="Proteomes" id="UP000234323">
    <property type="component" value="Unassembled WGS sequence"/>
</dbReference>
<sequence length="444" mass="50763">MKIKYCVFLLFIISTYGNLIPNNRVITDSEDFNLIEGITYKIVHSNSGLSLDSDGNGVYTSSISSPYQYWSLKKADGNKYNIISLKSGMNLDSNGQTAYISVPKHNSIFNPYQHWMFTKIDNDTYNIIHPVSRNLDGNGKEVYISSPEDNSKVNPYQHWLFEPSNYNLTATVMDFTYPPDIKDNLDKYKSRVNLLSGNFVFENYANATIEQTIDRIETKSNIYSLEIRKSDSFQFTINIDVKVDLGIYILQTLGINTGFIEGTGGIKFAFSSKHEKIYRETVSETVSYNINQKITIPPLNSVKVNSTIDKVSIRVPFKAKIRVNGKADRLDENGRIVSMTDVEINALRCYLRKENYETKNITVEGNYLIVDTSGTLEVEGYGFDTRIETYPIPQTPIQPTPPPNISYFSYFILYIALIIFTSFIAYYFIKSYLNKVNDEYVRIP</sequence>
<evidence type="ECO:0000256" key="2">
    <source>
        <dbReference type="SAM" id="SignalP"/>
    </source>
</evidence>
<dbReference type="InterPro" id="IPR035992">
    <property type="entry name" value="Ricin_B-like_lectins"/>
</dbReference>
<dbReference type="VEuPathDB" id="FungiDB:FUN_022117"/>
<keyword evidence="1" id="KW-0812">Transmembrane</keyword>
<feature type="signal peptide" evidence="2">
    <location>
        <begin position="1"/>
        <end position="17"/>
    </location>
</feature>
<evidence type="ECO:0000256" key="1">
    <source>
        <dbReference type="SAM" id="Phobius"/>
    </source>
</evidence>
<keyword evidence="5" id="KW-1185">Reference proteome</keyword>
<dbReference type="Gene3D" id="2.80.10.50">
    <property type="match status" value="1"/>
</dbReference>
<keyword evidence="1" id="KW-0472">Membrane</keyword>
<dbReference type="AlphaFoldDB" id="A0A2I1H940"/>
<proteinExistence type="predicted"/>